<evidence type="ECO:0000256" key="2">
    <source>
        <dbReference type="SAM" id="Phobius"/>
    </source>
</evidence>
<dbReference type="InterPro" id="IPR039537">
    <property type="entry name" value="Retrotran_Ty1/copia-like"/>
</dbReference>
<dbReference type="Pfam" id="PF22936">
    <property type="entry name" value="Pol_BBD"/>
    <property type="match status" value="1"/>
</dbReference>
<evidence type="ECO:0000313" key="5">
    <source>
        <dbReference type="Proteomes" id="UP000829196"/>
    </source>
</evidence>
<feature type="domain" description="Integrase catalytic" evidence="3">
    <location>
        <begin position="625"/>
        <end position="692"/>
    </location>
</feature>
<keyword evidence="5" id="KW-1185">Reference proteome</keyword>
<feature type="transmembrane region" description="Helical" evidence="2">
    <location>
        <begin position="1181"/>
        <end position="1197"/>
    </location>
</feature>
<dbReference type="InterPro" id="IPR036397">
    <property type="entry name" value="RNaseH_sf"/>
</dbReference>
<dbReference type="PROSITE" id="PS50994">
    <property type="entry name" value="INTEGRASE"/>
    <property type="match status" value="1"/>
</dbReference>
<evidence type="ECO:0000313" key="4">
    <source>
        <dbReference type="EMBL" id="KAI0503952.1"/>
    </source>
</evidence>
<name>A0A8T3B4C7_DENNO</name>
<dbReference type="InterPro" id="IPR001584">
    <property type="entry name" value="Integrase_cat-core"/>
</dbReference>
<feature type="transmembrane region" description="Helical" evidence="2">
    <location>
        <begin position="1076"/>
        <end position="1106"/>
    </location>
</feature>
<evidence type="ECO:0000256" key="1">
    <source>
        <dbReference type="ARBA" id="ARBA00022670"/>
    </source>
</evidence>
<dbReference type="Gene3D" id="3.30.420.10">
    <property type="entry name" value="Ribonuclease H-like superfamily/Ribonuclease H"/>
    <property type="match status" value="1"/>
</dbReference>
<dbReference type="SUPFAM" id="SSF53098">
    <property type="entry name" value="Ribonuclease H-like"/>
    <property type="match status" value="2"/>
</dbReference>
<dbReference type="PANTHER" id="PTHR42648:SF32">
    <property type="entry name" value="RIBONUCLEASE H-LIKE DOMAIN, GAG-PRE-INTEGRASE DOMAIN PROTEIN-RELATED"/>
    <property type="match status" value="1"/>
</dbReference>
<dbReference type="GO" id="GO:0006508">
    <property type="term" value="P:proteolysis"/>
    <property type="evidence" value="ECO:0007669"/>
    <property type="project" value="UniProtKB-KW"/>
</dbReference>
<proteinExistence type="predicted"/>
<keyword evidence="2" id="KW-0812">Transmembrane</keyword>
<dbReference type="EMBL" id="JAGYWB010000011">
    <property type="protein sequence ID" value="KAI0503952.1"/>
    <property type="molecule type" value="Genomic_DNA"/>
</dbReference>
<dbReference type="InterPro" id="IPR012337">
    <property type="entry name" value="RNaseH-like_sf"/>
</dbReference>
<dbReference type="GO" id="GO:0008233">
    <property type="term" value="F:peptidase activity"/>
    <property type="evidence" value="ECO:0007669"/>
    <property type="project" value="UniProtKB-KW"/>
</dbReference>
<feature type="transmembrane region" description="Helical" evidence="2">
    <location>
        <begin position="1126"/>
        <end position="1143"/>
    </location>
</feature>
<dbReference type="OrthoDB" id="6930669at2759"/>
<accession>A0A8T3B4C7</accession>
<keyword evidence="1" id="KW-0378">Hydrolase</keyword>
<dbReference type="Pfam" id="PF25597">
    <property type="entry name" value="SH3_retrovirus"/>
    <property type="match status" value="2"/>
</dbReference>
<dbReference type="SUPFAM" id="SSF56219">
    <property type="entry name" value="DNase I-like"/>
    <property type="match status" value="1"/>
</dbReference>
<dbReference type="InterPro" id="IPR057670">
    <property type="entry name" value="SH3_retrovirus"/>
</dbReference>
<keyword evidence="1" id="KW-0645">Protease</keyword>
<dbReference type="Gene3D" id="3.60.10.10">
    <property type="entry name" value="Endonuclease/exonuclease/phosphatase"/>
    <property type="match status" value="1"/>
</dbReference>
<reference evidence="4" key="1">
    <citation type="journal article" date="2022" name="Front. Genet.">
        <title>Chromosome-Scale Assembly of the Dendrobium nobile Genome Provides Insights Into the Molecular Mechanism of the Biosynthesis of the Medicinal Active Ingredient of Dendrobium.</title>
        <authorList>
            <person name="Xu Q."/>
            <person name="Niu S.-C."/>
            <person name="Li K.-L."/>
            <person name="Zheng P.-J."/>
            <person name="Zhang X.-J."/>
            <person name="Jia Y."/>
            <person name="Liu Y."/>
            <person name="Niu Y.-X."/>
            <person name="Yu L.-H."/>
            <person name="Chen D.-F."/>
            <person name="Zhang G.-Q."/>
        </authorList>
    </citation>
    <scope>NUCLEOTIDE SEQUENCE</scope>
    <source>
        <tissue evidence="4">Leaf</tissue>
    </source>
</reference>
<sequence>MLDEYSLPKYFWAEAVNIAYYVLNRVNVRAKLDKTPYEILKGRTPNLSHLHVFGCKVLIHNNRKSHLGKFDPKSDEGVFLGYSSVGKSFRMFNKRTLMVEETTHIVFDESDPRKPGVEDDDDVGEITTGVENLEKGVEHQNTKGVGDVTQGVENVDLEERVGPSHTLPRDWRYSTSHPKDLILGDPSIGVRTRHGLRKEVNHSAFISMTEPTNINQTLSDEFWILAMSEELNQFVRNDVWELIERPTEQSVVGTKCVLRIRLEILILNSFNHLRTKRDPTFLYSRQHLYEEDNAKVKRRSGEGKLKKRRRRSEEAGKAILTESRFLASLEDPWHQVVLRQPDEADEAPWFDSAIFNWFRDAILMKFFPVEVLFWTDDFCVSSELNSFFPDFCLSTALCWLGLASVCVGCSYHSINRFLNEFFDISNLKMLLQEILCWFFVTSTFLGSNFVLGKISLAYGFSLFYNWIESVLDVESFVKIFEMDGVLGVIIALLMILMPLVMEIHNSILVGDGNAAIWKEVFGFEAIWRFSIMPIYEDQVLFEVVSWLTIVGAILESSRTLFRVIVWPMVSSHKRPHESMWYLDSRCSRHMTGDANQFILLETRIGGKVTLGDNTTKKVVGVGIIAPRTPQQNGVAERKNQILVEAARAMLDEYSLPKYFWAEAVNIAYYVLNRVNVRAKLDKTPYEILKGRTPNLSHLHVFGCKVLIHNNRKSHLGKFDPKSDEGVFLGYSSVGKSFRMFNKRTLMVEETTHIVFDESDPRKPGVEDDDDVGEITTGVENLEKGVEHQNTKGVGDVTQGVENVDLEERVGPSHTLPRDWRYSTSHPKDLILGDPSIGVRTRHGLRKEVNHSAFISMTEPTNINQTLSDEFWILAMSEELNQFVRNDVWELIERPTEQSVVGTKCVLRISHIIPNDIYIVLDDQTTSLLRLLANYMAKVKRRSGEGKLKKRRRRSEEAGKAILTESRFLASLEDPWHQVVLRQPDEADEAPWFDSAIFNWFRDAILMKFFPVEVLFWTDDFCVSSELNSFFPDFCLSTALCWLGLASVCVGCSYHSINRFLNEFFDISNLKMLLQEILCWFFVTSTFLGSNFVLGKISLAYGFSLFYNWIESVLDVESFVKIFEMDGVLGVIIALLMILMPLVMEIHNSILVGDGNAAIWKEVFGFEAIWRFSIMPIYEDQVLFEVVSWLTIVGAIVIDTSSLFGSSKGQAHGSNLLRRLLVDVCNDEVVVWSLVFQLFFEVQVLLVNDLKVLKVFGLSLVNAMRMVMIISSVGFDNDEVGYWLLEVVVSVMVLHWNINGVVLAIRMTMLAKADSWTIEETVGVIAFSWLIGSFLMAVVGCLDATSANSTSVRSLLDPKIVGGLVDVWKATTNGPGKTRNPKVPLKNSFSLLEEEDTCLEGYKEKDSSTEENTENTVKEIHKDLSDHIPLMTTEELEINKDFKENSDNSRGLKKKEASHYLKECIKDNDLVFVGLSETNISSFDRKDCDKFIGKLWVFYSVSVEGLSGGLMVCWRKDLASFSTLVTSSQAIIGELNIHNKGTWIIASIYGGNDSFRRKSLWNTLEGISNSNLPIIIGGDFNCLSSQKDKLGGKKFKFTQGRRNSNWIHQIKGEDGRVTADQVEIENIFFKFFSNKWDEKDCCLS</sequence>
<feature type="transmembrane region" description="Helical" evidence="2">
    <location>
        <begin position="1228"/>
        <end position="1247"/>
    </location>
</feature>
<comment type="caution">
    <text evidence="4">The sequence shown here is derived from an EMBL/GenBank/DDBJ whole genome shotgun (WGS) entry which is preliminary data.</text>
</comment>
<protein>
    <recommendedName>
        <fullName evidence="3">Integrase catalytic domain-containing protein</fullName>
    </recommendedName>
</protein>
<dbReference type="Proteomes" id="UP000829196">
    <property type="component" value="Unassembled WGS sequence"/>
</dbReference>
<feature type="transmembrane region" description="Helical" evidence="2">
    <location>
        <begin position="484"/>
        <end position="501"/>
    </location>
</feature>
<feature type="transmembrane region" description="Helical" evidence="2">
    <location>
        <begin position="1254"/>
        <end position="1274"/>
    </location>
</feature>
<feature type="transmembrane region" description="Helical" evidence="2">
    <location>
        <begin position="1280"/>
        <end position="1304"/>
    </location>
</feature>
<evidence type="ECO:0000259" key="3">
    <source>
        <dbReference type="PROSITE" id="PS50994"/>
    </source>
</evidence>
<keyword evidence="2" id="KW-0472">Membrane</keyword>
<dbReference type="GO" id="GO:0003676">
    <property type="term" value="F:nucleic acid binding"/>
    <property type="evidence" value="ECO:0007669"/>
    <property type="project" value="InterPro"/>
</dbReference>
<dbReference type="SMR" id="A0A8T3B4C7"/>
<gene>
    <name evidence="4" type="ORF">KFK09_014899</name>
</gene>
<dbReference type="PANTHER" id="PTHR42648">
    <property type="entry name" value="TRANSPOSASE, PUTATIVE-RELATED"/>
    <property type="match status" value="1"/>
</dbReference>
<keyword evidence="2" id="KW-1133">Transmembrane helix</keyword>
<dbReference type="InterPro" id="IPR036691">
    <property type="entry name" value="Endo/exonu/phosph_ase_sf"/>
</dbReference>
<dbReference type="GO" id="GO:0015074">
    <property type="term" value="P:DNA integration"/>
    <property type="evidence" value="ECO:0007669"/>
    <property type="project" value="InterPro"/>
</dbReference>
<dbReference type="InterPro" id="IPR054722">
    <property type="entry name" value="PolX-like_BBD"/>
</dbReference>
<feature type="transmembrane region" description="Helical" evidence="2">
    <location>
        <begin position="435"/>
        <end position="464"/>
    </location>
</feature>
<organism evidence="4 5">
    <name type="scientific">Dendrobium nobile</name>
    <name type="common">Orchid</name>
    <dbReference type="NCBI Taxonomy" id="94219"/>
    <lineage>
        <taxon>Eukaryota</taxon>
        <taxon>Viridiplantae</taxon>
        <taxon>Streptophyta</taxon>
        <taxon>Embryophyta</taxon>
        <taxon>Tracheophyta</taxon>
        <taxon>Spermatophyta</taxon>
        <taxon>Magnoliopsida</taxon>
        <taxon>Liliopsida</taxon>
        <taxon>Asparagales</taxon>
        <taxon>Orchidaceae</taxon>
        <taxon>Epidendroideae</taxon>
        <taxon>Malaxideae</taxon>
        <taxon>Dendrobiinae</taxon>
        <taxon>Dendrobium</taxon>
    </lineage>
</organism>
<feature type="transmembrane region" description="Helical" evidence="2">
    <location>
        <begin position="1316"/>
        <end position="1338"/>
    </location>
</feature>